<accession>A0A9P9AB30</accession>
<dbReference type="Pfam" id="PF00172">
    <property type="entry name" value="Zn_clus"/>
    <property type="match status" value="1"/>
</dbReference>
<sequence length="609" mass="67616">MLNCDRHYQSTKMAGQQQSAEHVVADERRGRKRNNPGRSRVGCLTCRAKHVKCDERLPTCRRCERLDLACRPFWTKDQPPTLRQTSPVRRPLRPRCEEVAVILPAPPSDDNEPRRPESPPLSQGLLSAAESSMPTPTSSSDGIGSWMDLFCLPHEDAPDDSMQTTLDPRELLLSLSYSAQIPNSLPTYHIPLSNSLVLGRDEHMALRHYETIFALSQTPKDPLWSFPRLLLRKASYSTMAMHFALATSLHEFDSQHEGAGSAPQTSLNRLRALRHFENASSTFKGVMSYDHATDHLETLSCFFYMYVFMARQRVVDRIKLDRLSRNVAEYVGAFSLEESLTAIPGTITPGAAGPALHSFLCRLLFWIYKEDVSASFYGCAGELARYFRDRPRSLREVWEVSRPALPLNWGAEYPEAQRVADMETSLAVDMTVEMLQLGFDVTELGRSGEVPAAPSPAIEAAFALMEVKFSMVFYVAAIVSAAMSPEVVAFSAAAVAMFYAWKICYLRFIGVVGESEDIDGFLALLLKAAQRATSATGTSASFLGLQWALLVAGAETKDPIHREWIMSKLVVPQYRSASRTMAKMEAQTGAPVGVRSLGDILSGACSFHE</sequence>
<dbReference type="PANTHER" id="PTHR37534:SF46">
    <property type="entry name" value="ZN(II)2CYS6 TRANSCRIPTION FACTOR (EUROFUNG)"/>
    <property type="match status" value="1"/>
</dbReference>
<dbReference type="PROSITE" id="PS50048">
    <property type="entry name" value="ZN2_CY6_FUNGAL_2"/>
    <property type="match status" value="1"/>
</dbReference>
<dbReference type="EMBL" id="JAGSXJ010000009">
    <property type="protein sequence ID" value="KAH6688331.1"/>
    <property type="molecule type" value="Genomic_DNA"/>
</dbReference>
<protein>
    <recommendedName>
        <fullName evidence="3">Zn(2)-C6 fungal-type domain-containing protein</fullName>
    </recommendedName>
</protein>
<dbReference type="InterPro" id="IPR036864">
    <property type="entry name" value="Zn2-C6_fun-type_DNA-bd_sf"/>
</dbReference>
<dbReference type="GO" id="GO:0000981">
    <property type="term" value="F:DNA-binding transcription factor activity, RNA polymerase II-specific"/>
    <property type="evidence" value="ECO:0007669"/>
    <property type="project" value="InterPro"/>
</dbReference>
<proteinExistence type="predicted"/>
<organism evidence="4 5">
    <name type="scientific">Plectosphaerella plurivora</name>
    <dbReference type="NCBI Taxonomy" id="936078"/>
    <lineage>
        <taxon>Eukaryota</taxon>
        <taxon>Fungi</taxon>
        <taxon>Dikarya</taxon>
        <taxon>Ascomycota</taxon>
        <taxon>Pezizomycotina</taxon>
        <taxon>Sordariomycetes</taxon>
        <taxon>Hypocreomycetidae</taxon>
        <taxon>Glomerellales</taxon>
        <taxon>Plectosphaerellaceae</taxon>
        <taxon>Plectosphaerella</taxon>
    </lineage>
</organism>
<comment type="caution">
    <text evidence="4">The sequence shown here is derived from an EMBL/GenBank/DDBJ whole genome shotgun (WGS) entry which is preliminary data.</text>
</comment>
<dbReference type="PANTHER" id="PTHR37534">
    <property type="entry name" value="TRANSCRIPTIONAL ACTIVATOR PROTEIN UGA3"/>
    <property type="match status" value="1"/>
</dbReference>
<dbReference type="OrthoDB" id="4356994at2759"/>
<name>A0A9P9AB30_9PEZI</name>
<evidence type="ECO:0000313" key="5">
    <source>
        <dbReference type="Proteomes" id="UP000770015"/>
    </source>
</evidence>
<feature type="compositionally biased region" description="Polar residues" evidence="2">
    <location>
        <begin position="10"/>
        <end position="20"/>
    </location>
</feature>
<dbReference type="AlphaFoldDB" id="A0A9P9AB30"/>
<dbReference type="SMART" id="SM00066">
    <property type="entry name" value="GAL4"/>
    <property type="match status" value="1"/>
</dbReference>
<evidence type="ECO:0000313" key="4">
    <source>
        <dbReference type="EMBL" id="KAH6688331.1"/>
    </source>
</evidence>
<reference evidence="4" key="1">
    <citation type="journal article" date="2021" name="Nat. Commun.">
        <title>Genetic determinants of endophytism in the Arabidopsis root mycobiome.</title>
        <authorList>
            <person name="Mesny F."/>
            <person name="Miyauchi S."/>
            <person name="Thiergart T."/>
            <person name="Pickel B."/>
            <person name="Atanasova L."/>
            <person name="Karlsson M."/>
            <person name="Huettel B."/>
            <person name="Barry K.W."/>
            <person name="Haridas S."/>
            <person name="Chen C."/>
            <person name="Bauer D."/>
            <person name="Andreopoulos W."/>
            <person name="Pangilinan J."/>
            <person name="LaButti K."/>
            <person name="Riley R."/>
            <person name="Lipzen A."/>
            <person name="Clum A."/>
            <person name="Drula E."/>
            <person name="Henrissat B."/>
            <person name="Kohler A."/>
            <person name="Grigoriev I.V."/>
            <person name="Martin F.M."/>
            <person name="Hacquard S."/>
        </authorList>
    </citation>
    <scope>NUCLEOTIDE SEQUENCE</scope>
    <source>
        <strain evidence="4">MPI-SDFR-AT-0117</strain>
    </source>
</reference>
<dbReference type="SUPFAM" id="SSF57701">
    <property type="entry name" value="Zn2/Cys6 DNA-binding domain"/>
    <property type="match status" value="1"/>
</dbReference>
<dbReference type="CDD" id="cd00067">
    <property type="entry name" value="GAL4"/>
    <property type="match status" value="1"/>
</dbReference>
<keyword evidence="5" id="KW-1185">Reference proteome</keyword>
<keyword evidence="1" id="KW-0539">Nucleus</keyword>
<feature type="region of interest" description="Disordered" evidence="2">
    <location>
        <begin position="1"/>
        <end position="38"/>
    </location>
</feature>
<dbReference type="GO" id="GO:0008270">
    <property type="term" value="F:zinc ion binding"/>
    <property type="evidence" value="ECO:0007669"/>
    <property type="project" value="InterPro"/>
</dbReference>
<dbReference type="InterPro" id="IPR001138">
    <property type="entry name" value="Zn2Cys6_DnaBD"/>
</dbReference>
<gene>
    <name evidence="4" type="ORF">F5X68DRAFT_79171</name>
</gene>
<feature type="compositionally biased region" description="Polar residues" evidence="2">
    <location>
        <begin position="120"/>
        <end position="140"/>
    </location>
</feature>
<dbReference type="Gene3D" id="4.10.240.10">
    <property type="entry name" value="Zn(2)-C6 fungal-type DNA-binding domain"/>
    <property type="match status" value="1"/>
</dbReference>
<evidence type="ECO:0000256" key="2">
    <source>
        <dbReference type="SAM" id="MobiDB-lite"/>
    </source>
</evidence>
<evidence type="ECO:0000256" key="1">
    <source>
        <dbReference type="ARBA" id="ARBA00023242"/>
    </source>
</evidence>
<feature type="region of interest" description="Disordered" evidence="2">
    <location>
        <begin position="103"/>
        <end position="140"/>
    </location>
</feature>
<evidence type="ECO:0000259" key="3">
    <source>
        <dbReference type="PROSITE" id="PS50048"/>
    </source>
</evidence>
<dbReference type="PROSITE" id="PS00463">
    <property type="entry name" value="ZN2_CY6_FUNGAL_1"/>
    <property type="match status" value="1"/>
</dbReference>
<feature type="domain" description="Zn(2)-C6 fungal-type" evidence="3">
    <location>
        <begin position="42"/>
        <end position="70"/>
    </location>
</feature>
<dbReference type="Proteomes" id="UP000770015">
    <property type="component" value="Unassembled WGS sequence"/>
</dbReference>